<evidence type="ECO:0000313" key="6">
    <source>
        <dbReference type="Proteomes" id="UP000324252"/>
    </source>
</evidence>
<organism evidence="5 6">
    <name type="scientific">Lutimaribacter pacificus</name>
    <dbReference type="NCBI Taxonomy" id="391948"/>
    <lineage>
        <taxon>Bacteria</taxon>
        <taxon>Pseudomonadati</taxon>
        <taxon>Pseudomonadota</taxon>
        <taxon>Alphaproteobacteria</taxon>
        <taxon>Rhodobacterales</taxon>
        <taxon>Roseobacteraceae</taxon>
        <taxon>Lutimaribacter</taxon>
    </lineage>
</organism>
<evidence type="ECO:0000256" key="2">
    <source>
        <dbReference type="ARBA" id="ARBA00022801"/>
    </source>
</evidence>
<dbReference type="InterPro" id="IPR020084">
    <property type="entry name" value="NUDIX_hydrolase_CS"/>
</dbReference>
<feature type="domain" description="Nudix hydrolase" evidence="4">
    <location>
        <begin position="14"/>
        <end position="145"/>
    </location>
</feature>
<dbReference type="PROSITE" id="PS51462">
    <property type="entry name" value="NUDIX"/>
    <property type="match status" value="1"/>
</dbReference>
<evidence type="ECO:0000313" key="5">
    <source>
        <dbReference type="EMBL" id="SHK52504.1"/>
    </source>
</evidence>
<dbReference type="OrthoDB" id="9816040at2"/>
<gene>
    <name evidence="5" type="ORF">SAMN05444142_10661</name>
</gene>
<dbReference type="PRINTS" id="PR00502">
    <property type="entry name" value="NUDIXFAMILY"/>
</dbReference>
<reference evidence="5 6" key="1">
    <citation type="submission" date="2016-11" db="EMBL/GenBank/DDBJ databases">
        <authorList>
            <person name="Varghese N."/>
            <person name="Submissions S."/>
        </authorList>
    </citation>
    <scope>NUCLEOTIDE SEQUENCE [LARGE SCALE GENOMIC DNA]</scope>
    <source>
        <strain evidence="5 6">DSM 29620</strain>
    </source>
</reference>
<dbReference type="InterPro" id="IPR015797">
    <property type="entry name" value="NUDIX_hydrolase-like_dom_sf"/>
</dbReference>
<dbReference type="CDD" id="cd04684">
    <property type="entry name" value="NUDIX_Hydrolase"/>
    <property type="match status" value="1"/>
</dbReference>
<dbReference type="PROSITE" id="PS00893">
    <property type="entry name" value="NUDIX_BOX"/>
    <property type="match status" value="1"/>
</dbReference>
<dbReference type="InterPro" id="IPR020476">
    <property type="entry name" value="Nudix_hydrolase"/>
</dbReference>
<dbReference type="Pfam" id="PF00293">
    <property type="entry name" value="NUDIX"/>
    <property type="match status" value="1"/>
</dbReference>
<dbReference type="GO" id="GO:0016787">
    <property type="term" value="F:hydrolase activity"/>
    <property type="evidence" value="ECO:0007669"/>
    <property type="project" value="UniProtKB-KW"/>
</dbReference>
<dbReference type="Gene3D" id="3.90.79.10">
    <property type="entry name" value="Nucleoside Triphosphate Pyrophosphohydrolase"/>
    <property type="match status" value="1"/>
</dbReference>
<dbReference type="EMBL" id="FQZZ01000006">
    <property type="protein sequence ID" value="SHK52504.1"/>
    <property type="molecule type" value="Genomic_DNA"/>
</dbReference>
<proteinExistence type="inferred from homology"/>
<dbReference type="Proteomes" id="UP000324252">
    <property type="component" value="Unassembled WGS sequence"/>
</dbReference>
<comment type="cofactor">
    <cofactor evidence="1">
        <name>Mg(2+)</name>
        <dbReference type="ChEBI" id="CHEBI:18420"/>
    </cofactor>
</comment>
<dbReference type="InterPro" id="IPR000086">
    <property type="entry name" value="NUDIX_hydrolase_dom"/>
</dbReference>
<name>A0A1H0EIQ9_9RHOB</name>
<keyword evidence="6" id="KW-1185">Reference proteome</keyword>
<keyword evidence="2 3" id="KW-0378">Hydrolase</keyword>
<dbReference type="SUPFAM" id="SSF55811">
    <property type="entry name" value="Nudix"/>
    <property type="match status" value="1"/>
</dbReference>
<sequence length="145" mass="16262">MIPRFGPTPRSDIKYRLRPGVYAILPHGGDLLLTFQESPVPELQLPGGGVDPGESPLAALHREVYEETGWSISAPRRLGAFRRFVFMPEYDFWAEKLCTIYMARPVRPLGPPTEPWHSTVWASPRVAARELGNSGDRSFVARFAV</sequence>
<comment type="similarity">
    <text evidence="3">Belongs to the Nudix hydrolase family.</text>
</comment>
<dbReference type="RefSeq" id="WP_149787342.1">
    <property type="nucleotide sequence ID" value="NZ_FNIO01000002.1"/>
</dbReference>
<evidence type="ECO:0000256" key="1">
    <source>
        <dbReference type="ARBA" id="ARBA00001946"/>
    </source>
</evidence>
<evidence type="ECO:0000256" key="3">
    <source>
        <dbReference type="RuleBase" id="RU003476"/>
    </source>
</evidence>
<dbReference type="AlphaFoldDB" id="A0A1H0EIQ9"/>
<evidence type="ECO:0000259" key="4">
    <source>
        <dbReference type="PROSITE" id="PS51462"/>
    </source>
</evidence>
<protein>
    <submittedName>
        <fullName evidence="5">8-oxo-dGTP diphosphatase</fullName>
    </submittedName>
</protein>
<accession>A0A1H0EIQ9</accession>